<proteinExistence type="inferred from homology"/>
<keyword evidence="5 12" id="KW-0813">Transport</keyword>
<evidence type="ECO:0000313" key="15">
    <source>
        <dbReference type="Proteomes" id="UP000193450"/>
    </source>
</evidence>
<keyword evidence="9 12" id="KW-0201">Cytochrome c-type biogenesis</keyword>
<evidence type="ECO:0000256" key="2">
    <source>
        <dbReference type="ARBA" id="ARBA00004429"/>
    </source>
</evidence>
<evidence type="ECO:0000256" key="7">
    <source>
        <dbReference type="ARBA" id="ARBA00022519"/>
    </source>
</evidence>
<feature type="transmembrane region" description="Helical" evidence="13">
    <location>
        <begin position="55"/>
        <end position="78"/>
    </location>
</feature>
<keyword evidence="15" id="KW-1185">Reference proteome</keyword>
<evidence type="ECO:0000256" key="8">
    <source>
        <dbReference type="ARBA" id="ARBA00022692"/>
    </source>
</evidence>
<evidence type="ECO:0000256" key="11">
    <source>
        <dbReference type="ARBA" id="ARBA00023136"/>
    </source>
</evidence>
<dbReference type="GO" id="GO:0005886">
    <property type="term" value="C:plasma membrane"/>
    <property type="evidence" value="ECO:0007669"/>
    <property type="project" value="UniProtKB-SubCell"/>
</dbReference>
<accession>A0A1X9NGB8</accession>
<dbReference type="InterPro" id="IPR026031">
    <property type="entry name" value="Cyt_c_CcmB_bac"/>
</dbReference>
<dbReference type="GO" id="GO:1903607">
    <property type="term" value="P:cytochrome c biosynthetic process"/>
    <property type="evidence" value="ECO:0007669"/>
    <property type="project" value="TreeGrafter"/>
</dbReference>
<comment type="function">
    <text evidence="1 12">Required for the export of heme to the periplasm for the biogenesis of c-type cytochromes.</text>
</comment>
<keyword evidence="7 12" id="KW-0997">Cell inner membrane</keyword>
<dbReference type="PANTHER" id="PTHR30070">
    <property type="entry name" value="HEME EXPORTER PROTEIN B"/>
    <property type="match status" value="1"/>
</dbReference>
<feature type="transmembrane region" description="Helical" evidence="13">
    <location>
        <begin position="30"/>
        <end position="49"/>
    </location>
</feature>
<dbReference type="GO" id="GO:0015232">
    <property type="term" value="F:heme transmembrane transporter activity"/>
    <property type="evidence" value="ECO:0007669"/>
    <property type="project" value="InterPro"/>
</dbReference>
<evidence type="ECO:0000256" key="13">
    <source>
        <dbReference type="SAM" id="Phobius"/>
    </source>
</evidence>
<sequence length="230" mass="24318">MDYQAPSLAATFLATLKRDLLLAFRRRSDFMNPLVFFLMVCSLFPLGIGPDPKQLAVLAPGILWVVALLACLLSSDTLFRSDYDDGSLELMLISPVSLYIQVTAKTVAHWLLTGFPLTLLSPVLGLLLQLPFTGMAALMMAMAMGTASLSFIGAIGAGLTVGLRKGGLLLSLIILPLYIPVLIFGVSSVKAAVDGFDYMGQLAILGAFLALAVTLAPLAIAASVRISADN</sequence>
<dbReference type="Proteomes" id="UP000193450">
    <property type="component" value="Chromosome"/>
</dbReference>
<comment type="subcellular location">
    <subcellularLocation>
        <location evidence="2">Cell inner membrane</location>
        <topology evidence="2">Multi-pass membrane protein</topology>
    </subcellularLocation>
</comment>
<keyword evidence="6 12" id="KW-1003">Cell membrane</keyword>
<keyword evidence="8 13" id="KW-0812">Transmembrane</keyword>
<evidence type="ECO:0000256" key="9">
    <source>
        <dbReference type="ARBA" id="ARBA00022748"/>
    </source>
</evidence>
<evidence type="ECO:0000256" key="1">
    <source>
        <dbReference type="ARBA" id="ARBA00002442"/>
    </source>
</evidence>
<dbReference type="PANTHER" id="PTHR30070:SF1">
    <property type="entry name" value="CYTOCHROME C BIOGENESIS B-RELATED"/>
    <property type="match status" value="1"/>
</dbReference>
<dbReference type="AlphaFoldDB" id="A0A1X9NGB8"/>
<dbReference type="KEGG" id="osg:BST96_15770"/>
<dbReference type="PRINTS" id="PR01414">
    <property type="entry name" value="CCMBBIOGNSIS"/>
</dbReference>
<dbReference type="GO" id="GO:0017004">
    <property type="term" value="P:cytochrome complex assembly"/>
    <property type="evidence" value="ECO:0007669"/>
    <property type="project" value="UniProtKB-KW"/>
</dbReference>
<evidence type="ECO:0000313" key="14">
    <source>
        <dbReference type="EMBL" id="ARN75442.1"/>
    </source>
</evidence>
<name>A0A1X9NGB8_9GAMM</name>
<evidence type="ECO:0000256" key="6">
    <source>
        <dbReference type="ARBA" id="ARBA00022475"/>
    </source>
</evidence>
<dbReference type="EMBL" id="CP019343">
    <property type="protein sequence ID" value="ARN75442.1"/>
    <property type="molecule type" value="Genomic_DNA"/>
</dbReference>
<feature type="transmembrane region" description="Helical" evidence="13">
    <location>
        <begin position="132"/>
        <end position="155"/>
    </location>
</feature>
<dbReference type="InterPro" id="IPR003544">
    <property type="entry name" value="Cyt_c_biogenesis_CcmB"/>
</dbReference>
<dbReference type="OrthoDB" id="9799895at2"/>
<reference evidence="14 15" key="1">
    <citation type="submission" date="2016-11" db="EMBL/GenBank/DDBJ databases">
        <title>Trade-off between light-utilization and light-protection in marine flavobacteria.</title>
        <authorList>
            <person name="Kumagai Y."/>
        </authorList>
    </citation>
    <scope>NUCLEOTIDE SEQUENCE [LARGE SCALE GENOMIC DNA]</scope>
    <source>
        <strain evidence="14 15">NBRC 107125</strain>
    </source>
</reference>
<dbReference type="STRING" id="716816.BST96_15770"/>
<gene>
    <name evidence="14" type="ORF">BST96_15770</name>
</gene>
<evidence type="ECO:0000256" key="3">
    <source>
        <dbReference type="ARBA" id="ARBA00010544"/>
    </source>
</evidence>
<dbReference type="NCBIfam" id="TIGR01190">
    <property type="entry name" value="ccmB"/>
    <property type="match status" value="1"/>
</dbReference>
<feature type="transmembrane region" description="Helical" evidence="13">
    <location>
        <begin position="167"/>
        <end position="186"/>
    </location>
</feature>
<organism evidence="14 15">
    <name type="scientific">Oceanicoccus sagamiensis</name>
    <dbReference type="NCBI Taxonomy" id="716816"/>
    <lineage>
        <taxon>Bacteria</taxon>
        <taxon>Pseudomonadati</taxon>
        <taxon>Pseudomonadota</taxon>
        <taxon>Gammaproteobacteria</taxon>
        <taxon>Cellvibrionales</taxon>
        <taxon>Spongiibacteraceae</taxon>
        <taxon>Oceanicoccus</taxon>
    </lineage>
</organism>
<evidence type="ECO:0000256" key="4">
    <source>
        <dbReference type="ARBA" id="ARBA00016452"/>
    </source>
</evidence>
<evidence type="ECO:0000256" key="5">
    <source>
        <dbReference type="ARBA" id="ARBA00022448"/>
    </source>
</evidence>
<keyword evidence="10 13" id="KW-1133">Transmembrane helix</keyword>
<evidence type="ECO:0000256" key="12">
    <source>
        <dbReference type="PIRNR" id="PIRNR002764"/>
    </source>
</evidence>
<evidence type="ECO:0000256" key="10">
    <source>
        <dbReference type="ARBA" id="ARBA00022989"/>
    </source>
</evidence>
<protein>
    <recommendedName>
        <fullName evidence="4 12">Heme exporter protein B</fullName>
    </recommendedName>
</protein>
<comment type="similarity">
    <text evidence="3 12">Belongs to the CcmB/CycW/HelB family.</text>
</comment>
<keyword evidence="11 12" id="KW-0472">Membrane</keyword>
<dbReference type="PIRSF" id="PIRSF002764">
    <property type="entry name" value="CcmB"/>
    <property type="match status" value="1"/>
</dbReference>
<dbReference type="Pfam" id="PF03379">
    <property type="entry name" value="CcmB"/>
    <property type="match status" value="1"/>
</dbReference>
<dbReference type="RefSeq" id="WP_085759619.1">
    <property type="nucleotide sequence ID" value="NZ_CP019343.1"/>
</dbReference>
<feature type="transmembrane region" description="Helical" evidence="13">
    <location>
        <begin position="198"/>
        <end position="224"/>
    </location>
</feature>